<keyword evidence="2" id="KW-1185">Reference proteome</keyword>
<protein>
    <submittedName>
        <fullName evidence="1">Uncharacterized protein</fullName>
    </submittedName>
</protein>
<gene>
    <name evidence="1" type="ORF">CWI38_0126p0060</name>
</gene>
<evidence type="ECO:0000313" key="2">
    <source>
        <dbReference type="Proteomes" id="UP000292282"/>
    </source>
</evidence>
<dbReference type="EMBL" id="PITK01000126">
    <property type="protein sequence ID" value="TBU20145.1"/>
    <property type="molecule type" value="Genomic_DNA"/>
</dbReference>
<sequence>MLDCLEKTKEILTRKALYNETETRNSHIKTSSRFLNIRNIRPRDEEMLWGAKDICLYYNKPGRILDHLATRCEKMLVM</sequence>
<dbReference type="AlphaFoldDB" id="A0A4Q9M0N7"/>
<evidence type="ECO:0000313" key="1">
    <source>
        <dbReference type="EMBL" id="TBU20145.1"/>
    </source>
</evidence>
<dbReference type="Proteomes" id="UP000292282">
    <property type="component" value="Unassembled WGS sequence"/>
</dbReference>
<reference evidence="1 2" key="1">
    <citation type="submission" date="2017-12" db="EMBL/GenBank/DDBJ databases">
        <authorList>
            <person name="Pombert J.-F."/>
            <person name="Haag K.L."/>
            <person name="Ebert D."/>
        </authorList>
    </citation>
    <scope>NUCLEOTIDE SEQUENCE [LARGE SCALE GENOMIC DNA]</scope>
    <source>
        <strain evidence="1">IL-G-3</strain>
    </source>
</reference>
<comment type="caution">
    <text evidence="1">The sequence shown here is derived from an EMBL/GenBank/DDBJ whole genome shotgun (WGS) entry which is preliminary data.</text>
</comment>
<proteinExistence type="predicted"/>
<name>A0A4Q9M0N7_9MICR</name>
<dbReference type="VEuPathDB" id="MicrosporidiaDB:CWI38_0126p0060"/>
<organism evidence="1 2">
    <name type="scientific">Hamiltosporidium tvaerminnensis</name>
    <dbReference type="NCBI Taxonomy" id="1176355"/>
    <lineage>
        <taxon>Eukaryota</taxon>
        <taxon>Fungi</taxon>
        <taxon>Fungi incertae sedis</taxon>
        <taxon>Microsporidia</taxon>
        <taxon>Dubosqiidae</taxon>
        <taxon>Hamiltosporidium</taxon>
    </lineage>
</organism>
<dbReference type="OrthoDB" id="2194416at2759"/>
<accession>A0A4Q9M0N7</accession>